<keyword evidence="2" id="KW-1185">Reference proteome</keyword>
<dbReference type="GeneTree" id="ENSGT00990000204009"/>
<sequence length="124" mass="13314">MIPDPIIHFCLCGLHLDEVHLNENKTENQQISNLGVLLAAGSIFALLRFPVGEEDEAVWLSCAEIKGNGSHPLASRLRGQAEIIDNPTADLTVNQLIPGGTSRLTILAVCLSFSRLLCSPISGI</sequence>
<dbReference type="Ensembl" id="ENSOSIT00000024257.1">
    <property type="protein sequence ID" value="ENSOSIP00000022964.1"/>
    <property type="gene ID" value="ENSOSIG00000012073.1"/>
</dbReference>
<name>A0A8C8DQW3_9TELE</name>
<dbReference type="Proteomes" id="UP000694383">
    <property type="component" value="Unplaced"/>
</dbReference>
<dbReference type="AlphaFoldDB" id="A0A8C8DQW3"/>
<evidence type="ECO:0000313" key="1">
    <source>
        <dbReference type="Ensembl" id="ENSOSIP00000022964.1"/>
    </source>
</evidence>
<organism evidence="1 2">
    <name type="scientific">Oryzias sinensis</name>
    <name type="common">Chinese medaka</name>
    <dbReference type="NCBI Taxonomy" id="183150"/>
    <lineage>
        <taxon>Eukaryota</taxon>
        <taxon>Metazoa</taxon>
        <taxon>Chordata</taxon>
        <taxon>Craniata</taxon>
        <taxon>Vertebrata</taxon>
        <taxon>Euteleostomi</taxon>
        <taxon>Actinopterygii</taxon>
        <taxon>Neopterygii</taxon>
        <taxon>Teleostei</taxon>
        <taxon>Neoteleostei</taxon>
        <taxon>Acanthomorphata</taxon>
        <taxon>Ovalentaria</taxon>
        <taxon>Atherinomorphae</taxon>
        <taxon>Beloniformes</taxon>
        <taxon>Adrianichthyidae</taxon>
        <taxon>Oryziinae</taxon>
        <taxon>Oryzias</taxon>
    </lineage>
</organism>
<protein>
    <submittedName>
        <fullName evidence="1">Uncharacterized protein</fullName>
    </submittedName>
</protein>
<evidence type="ECO:0000313" key="2">
    <source>
        <dbReference type="Proteomes" id="UP000694383"/>
    </source>
</evidence>
<accession>A0A8C8DQW3</accession>
<proteinExistence type="predicted"/>
<reference evidence="1" key="2">
    <citation type="submission" date="2025-09" db="UniProtKB">
        <authorList>
            <consortium name="Ensembl"/>
        </authorList>
    </citation>
    <scope>IDENTIFICATION</scope>
</reference>
<reference evidence="1" key="1">
    <citation type="submission" date="2025-08" db="UniProtKB">
        <authorList>
            <consortium name="Ensembl"/>
        </authorList>
    </citation>
    <scope>IDENTIFICATION</scope>
</reference>